<dbReference type="GO" id="GO:0008967">
    <property type="term" value="F:phosphoglycolate phosphatase activity"/>
    <property type="evidence" value="ECO:0007669"/>
    <property type="project" value="TreeGrafter"/>
</dbReference>
<proteinExistence type="predicted"/>
<dbReference type="SFLD" id="SFLDS00003">
    <property type="entry name" value="Haloacid_Dehalogenase"/>
    <property type="match status" value="1"/>
</dbReference>
<dbReference type="NCBIfam" id="TIGR01509">
    <property type="entry name" value="HAD-SF-IA-v3"/>
    <property type="match status" value="1"/>
</dbReference>
<dbReference type="PANTHER" id="PTHR43434">
    <property type="entry name" value="PHOSPHOGLYCOLATE PHOSPHATASE"/>
    <property type="match status" value="1"/>
</dbReference>
<sequence length="269" mass="29715">MRGLPTLLRLATSRAATRTMATGGSAVDTLIFDVDDTLYPVSSGFSKHRNGPIVAKFMCDELGFESEAEALKLRDEVFRATHSTLKGLTLASQEGRLPKPFAEPMLGEYWAAHCDFDAYLPRNNEFREQLGELRELGYKLVVFSNAPRKYARRCLDSLGLREFFRDDFIFGVEDVMPACKPEAAAFRTVLDAVGADAASSIMFEDSLKNIRACRALGMRCVFVEEEVGGEAALLGDAAKAGDADLYEAKVRRIADLKGAAPWLWEKVKV</sequence>
<dbReference type="Pfam" id="PF00702">
    <property type="entry name" value="Hydrolase"/>
    <property type="match status" value="1"/>
</dbReference>
<protein>
    <submittedName>
        <fullName evidence="1">Uncharacterized protein</fullName>
    </submittedName>
</protein>
<gene>
    <name evidence="1" type="ORF">PECAL_1P17110</name>
</gene>
<dbReference type="Proteomes" id="UP000789595">
    <property type="component" value="Unassembled WGS sequence"/>
</dbReference>
<dbReference type="OrthoDB" id="1065058at2759"/>
<dbReference type="PANTHER" id="PTHR43434:SF1">
    <property type="entry name" value="PHOSPHOGLYCOLATE PHOSPHATASE"/>
    <property type="match status" value="1"/>
</dbReference>
<keyword evidence="2" id="KW-1185">Reference proteome</keyword>
<dbReference type="InterPro" id="IPR006439">
    <property type="entry name" value="HAD-SF_hydro_IA"/>
</dbReference>
<dbReference type="InterPro" id="IPR036412">
    <property type="entry name" value="HAD-like_sf"/>
</dbReference>
<evidence type="ECO:0000313" key="1">
    <source>
        <dbReference type="EMBL" id="CAH0365278.1"/>
    </source>
</evidence>
<dbReference type="SFLD" id="SFLDG01129">
    <property type="entry name" value="C1.5:_HAD__Beta-PGM__Phosphata"/>
    <property type="match status" value="1"/>
</dbReference>
<dbReference type="SUPFAM" id="SSF56784">
    <property type="entry name" value="HAD-like"/>
    <property type="match status" value="1"/>
</dbReference>
<dbReference type="EMBL" id="CAKKNE010000001">
    <property type="protein sequence ID" value="CAH0365278.1"/>
    <property type="molecule type" value="Genomic_DNA"/>
</dbReference>
<comment type="caution">
    <text evidence="1">The sequence shown here is derived from an EMBL/GenBank/DDBJ whole genome shotgun (WGS) entry which is preliminary data.</text>
</comment>
<name>A0A8J2S618_9STRA</name>
<dbReference type="InterPro" id="IPR023214">
    <property type="entry name" value="HAD_sf"/>
</dbReference>
<accession>A0A8J2S618</accession>
<dbReference type="Gene3D" id="3.40.50.1000">
    <property type="entry name" value="HAD superfamily/HAD-like"/>
    <property type="match status" value="1"/>
</dbReference>
<dbReference type="GO" id="GO:0006281">
    <property type="term" value="P:DNA repair"/>
    <property type="evidence" value="ECO:0007669"/>
    <property type="project" value="TreeGrafter"/>
</dbReference>
<dbReference type="InterPro" id="IPR050155">
    <property type="entry name" value="HAD-like_hydrolase_sf"/>
</dbReference>
<evidence type="ECO:0000313" key="2">
    <source>
        <dbReference type="Proteomes" id="UP000789595"/>
    </source>
</evidence>
<organism evidence="1 2">
    <name type="scientific">Pelagomonas calceolata</name>
    <dbReference type="NCBI Taxonomy" id="35677"/>
    <lineage>
        <taxon>Eukaryota</taxon>
        <taxon>Sar</taxon>
        <taxon>Stramenopiles</taxon>
        <taxon>Ochrophyta</taxon>
        <taxon>Pelagophyceae</taxon>
        <taxon>Pelagomonadales</taxon>
        <taxon>Pelagomonadaceae</taxon>
        <taxon>Pelagomonas</taxon>
    </lineage>
</organism>
<dbReference type="AlphaFoldDB" id="A0A8J2S618"/>
<reference evidence="1" key="1">
    <citation type="submission" date="2021-11" db="EMBL/GenBank/DDBJ databases">
        <authorList>
            <consortium name="Genoscope - CEA"/>
            <person name="William W."/>
        </authorList>
    </citation>
    <scope>NUCLEOTIDE SEQUENCE</scope>
</reference>